<dbReference type="PANTHER" id="PTHR47618">
    <property type="entry name" value="BIFUNCTIONAL OLIGORIBONUCLEASE AND PAP PHOSPHATASE NRNA"/>
    <property type="match status" value="1"/>
</dbReference>
<sequence length="317" mass="35874">MKEQILEEIKKYETIIIHRHVRPDPDAIGSQGALAEIVKASFPNKKVFVVGEEDRSLTFLNRMDEIDNNVYEGALVIVCDTANQPRISDKRYTMGDKLIKIDHHPNEDRYGDIVWVDTNASSVSEMIYEFYLFGKDKGLLLNEKAASLIYAGIVGDTGRFLFPTTTEKAFKYAYELVANGLNFVPIYEELYKQRIELVHLNGYVLQHFSLDETGVGHMKLPMSVLEKFNVSPSEASLLVNAFSDVEGIKVWVFFIEENGQIRVRFRSKGPIVNTIAATFNGGGHPLASGATIYSWDDVEPILQMLRNVCMEYDSKTE</sequence>
<proteinExistence type="predicted"/>
<dbReference type="OrthoDB" id="9803668at2"/>
<keyword evidence="4" id="KW-1185">Reference proteome</keyword>
<feature type="domain" description="DHHA1" evidence="2">
    <location>
        <begin position="226"/>
        <end position="309"/>
    </location>
</feature>
<dbReference type="InterPro" id="IPR038763">
    <property type="entry name" value="DHH_sf"/>
</dbReference>
<dbReference type="RefSeq" id="WP_116554719.1">
    <property type="nucleotide sequence ID" value="NZ_QCZG01000018.1"/>
</dbReference>
<dbReference type="InterPro" id="IPR001667">
    <property type="entry name" value="DDH_dom"/>
</dbReference>
<dbReference type="Proteomes" id="UP000245998">
    <property type="component" value="Unassembled WGS sequence"/>
</dbReference>
<evidence type="ECO:0000259" key="2">
    <source>
        <dbReference type="Pfam" id="PF02272"/>
    </source>
</evidence>
<dbReference type="AlphaFoldDB" id="A0A2U1K1Q7"/>
<dbReference type="PANTHER" id="PTHR47618:SF1">
    <property type="entry name" value="BIFUNCTIONAL OLIGORIBONUCLEASE AND PAP PHOSPHATASE NRNA"/>
    <property type="match status" value="1"/>
</dbReference>
<reference evidence="3 4" key="1">
    <citation type="submission" date="2018-04" db="EMBL/GenBank/DDBJ databases">
        <title>Camelliibacillus theae gen. nov., sp. nov., isolated from Pu'er tea.</title>
        <authorList>
            <person name="Niu L."/>
        </authorList>
    </citation>
    <scope>NUCLEOTIDE SEQUENCE [LARGE SCALE GENOMIC DNA]</scope>
    <source>
        <strain evidence="3 4">T8</strain>
    </source>
</reference>
<dbReference type="InterPro" id="IPR003156">
    <property type="entry name" value="DHHA1_dom"/>
</dbReference>
<accession>A0A2U1K1Q7</accession>
<dbReference type="EMBL" id="QCZG01000018">
    <property type="protein sequence ID" value="PWA11124.1"/>
    <property type="molecule type" value="Genomic_DNA"/>
</dbReference>
<comment type="caution">
    <text evidence="3">The sequence shown here is derived from an EMBL/GenBank/DDBJ whole genome shotgun (WGS) entry which is preliminary data.</text>
</comment>
<evidence type="ECO:0000313" key="3">
    <source>
        <dbReference type="EMBL" id="PWA11124.1"/>
    </source>
</evidence>
<dbReference type="Gene3D" id="3.90.1640.10">
    <property type="entry name" value="inorganic pyrophosphatase (n-terminal core)"/>
    <property type="match status" value="1"/>
</dbReference>
<protein>
    <submittedName>
        <fullName evidence="3">DHH family phosphoesterase</fullName>
    </submittedName>
</protein>
<evidence type="ECO:0000313" key="4">
    <source>
        <dbReference type="Proteomes" id="UP000245998"/>
    </source>
</evidence>
<dbReference type="InterPro" id="IPR051319">
    <property type="entry name" value="Oligoribo/pAp-PDE_c-di-AMP_PDE"/>
</dbReference>
<feature type="domain" description="DDH" evidence="1">
    <location>
        <begin position="15"/>
        <end position="153"/>
    </location>
</feature>
<dbReference type="Gene3D" id="3.10.310.30">
    <property type="match status" value="1"/>
</dbReference>
<dbReference type="GO" id="GO:0003676">
    <property type="term" value="F:nucleic acid binding"/>
    <property type="evidence" value="ECO:0007669"/>
    <property type="project" value="InterPro"/>
</dbReference>
<organism evidence="3 4">
    <name type="scientific">Pueribacillus theae</name>
    <dbReference type="NCBI Taxonomy" id="2171751"/>
    <lineage>
        <taxon>Bacteria</taxon>
        <taxon>Bacillati</taxon>
        <taxon>Bacillota</taxon>
        <taxon>Bacilli</taxon>
        <taxon>Bacillales</taxon>
        <taxon>Bacillaceae</taxon>
        <taxon>Pueribacillus</taxon>
    </lineage>
</organism>
<dbReference type="Pfam" id="PF02272">
    <property type="entry name" value="DHHA1"/>
    <property type="match status" value="1"/>
</dbReference>
<name>A0A2U1K1Q7_9BACI</name>
<gene>
    <name evidence="3" type="ORF">DCC39_09805</name>
</gene>
<evidence type="ECO:0000259" key="1">
    <source>
        <dbReference type="Pfam" id="PF01368"/>
    </source>
</evidence>
<dbReference type="Pfam" id="PF01368">
    <property type="entry name" value="DHH"/>
    <property type="match status" value="1"/>
</dbReference>
<dbReference type="SUPFAM" id="SSF64182">
    <property type="entry name" value="DHH phosphoesterases"/>
    <property type="match status" value="1"/>
</dbReference>